<evidence type="ECO:0000313" key="8">
    <source>
        <dbReference type="EMBL" id="XDJ60617.1"/>
    </source>
</evidence>
<dbReference type="SMART" id="SM00382">
    <property type="entry name" value="AAA"/>
    <property type="match status" value="1"/>
</dbReference>
<dbReference type="GO" id="GO:0005524">
    <property type="term" value="F:ATP binding"/>
    <property type="evidence" value="ECO:0007669"/>
    <property type="project" value="UniProtKB-KW"/>
</dbReference>
<dbReference type="EMBL" id="CP158261">
    <property type="protein sequence ID" value="XDJ65343.1"/>
    <property type="molecule type" value="Genomic_DNA"/>
</dbReference>
<dbReference type="InterPro" id="IPR052156">
    <property type="entry name" value="BCAA_Transport_ATP-bd_LivF"/>
</dbReference>
<comment type="similarity">
    <text evidence="1">Belongs to the ABC transporter superfamily.</text>
</comment>
<dbReference type="InterPro" id="IPR003439">
    <property type="entry name" value="ABC_transporter-like_ATP-bd"/>
</dbReference>
<dbReference type="InterPro" id="IPR003593">
    <property type="entry name" value="AAA+_ATPase"/>
</dbReference>
<sequence>MNATPSPQAPLLGVRSLSAGYGLVQVLHSISLDVRQAEFLALVGSNGAGKTTLLRTLSGLLPIGSGTLEWEGRAIGGLTPDAIFRQGIVQVPEGRQLFPRMSVRDNLLMGAYRRDDQAGVRADLDRVYGLFPRLAERRRQLAGSMSGGEQQMCAMARALMARPRLLLVDEMSLGLAPIIVDQLMETLTAIRDQGVTILLVEQDIHLALAAADRAYVLETGRIVREGPARDLIADPELKRAYLGV</sequence>
<dbReference type="PANTHER" id="PTHR43820">
    <property type="entry name" value="HIGH-AFFINITY BRANCHED-CHAIN AMINO ACID TRANSPORT ATP-BINDING PROTEIN LIVF"/>
    <property type="match status" value="1"/>
</dbReference>
<dbReference type="GO" id="GO:0016887">
    <property type="term" value="F:ATP hydrolysis activity"/>
    <property type="evidence" value="ECO:0007669"/>
    <property type="project" value="InterPro"/>
</dbReference>
<dbReference type="GO" id="GO:0015807">
    <property type="term" value="P:L-amino acid transport"/>
    <property type="evidence" value="ECO:0007669"/>
    <property type="project" value="TreeGrafter"/>
</dbReference>
<dbReference type="InterPro" id="IPR027417">
    <property type="entry name" value="P-loop_NTPase"/>
</dbReference>
<evidence type="ECO:0000256" key="4">
    <source>
        <dbReference type="ARBA" id="ARBA00022741"/>
    </source>
</evidence>
<keyword evidence="2" id="KW-0813">Transport</keyword>
<name>A0AB39EBC8_9BURK</name>
<keyword evidence="3" id="KW-0472">Membrane</keyword>
<dbReference type="EMBL" id="CP158259">
    <property type="protein sequence ID" value="XDJ60617.1"/>
    <property type="molecule type" value="Genomic_DNA"/>
</dbReference>
<dbReference type="Gene3D" id="3.40.50.300">
    <property type="entry name" value="P-loop containing nucleotide triphosphate hydrolases"/>
    <property type="match status" value="1"/>
</dbReference>
<dbReference type="PROSITE" id="PS50893">
    <property type="entry name" value="ABC_TRANSPORTER_2"/>
    <property type="match status" value="1"/>
</dbReference>
<evidence type="ECO:0000313" key="9">
    <source>
        <dbReference type="EMBL" id="XDJ64766.1"/>
    </source>
</evidence>
<evidence type="ECO:0000256" key="3">
    <source>
        <dbReference type="ARBA" id="ARBA00022475"/>
    </source>
</evidence>
<dbReference type="EMBL" id="CP158260">
    <property type="protein sequence ID" value="XDJ64766.1"/>
    <property type="molecule type" value="Genomic_DNA"/>
</dbReference>
<evidence type="ECO:0000313" key="11">
    <source>
        <dbReference type="EMBL" id="XDJ84578.1"/>
    </source>
</evidence>
<dbReference type="PANTHER" id="PTHR43820:SF4">
    <property type="entry name" value="HIGH-AFFINITY BRANCHED-CHAIN AMINO ACID TRANSPORT ATP-BINDING PROTEIN LIVF"/>
    <property type="match status" value="1"/>
</dbReference>
<organism evidence="9">
    <name type="scientific">Castellaniella ginsengisoli</name>
    <dbReference type="NCBI Taxonomy" id="546114"/>
    <lineage>
        <taxon>Bacteria</taxon>
        <taxon>Pseudomonadati</taxon>
        <taxon>Pseudomonadota</taxon>
        <taxon>Betaproteobacteria</taxon>
        <taxon>Burkholderiales</taxon>
        <taxon>Alcaligenaceae</taxon>
        <taxon>Castellaniella</taxon>
    </lineage>
</organism>
<evidence type="ECO:0000256" key="5">
    <source>
        <dbReference type="ARBA" id="ARBA00022840"/>
    </source>
</evidence>
<keyword evidence="3" id="KW-1003">Cell membrane</keyword>
<reference evidence="9" key="1">
    <citation type="submission" date="2024-05" db="EMBL/GenBank/DDBJ databases">
        <authorList>
            <person name="Luo Y.-C."/>
            <person name="Nicholds J."/>
            <person name="Mortimer T."/>
            <person name="Maboni G."/>
        </authorList>
    </citation>
    <scope>NUCLEOTIDE SEQUENCE</scope>
    <source>
        <strain evidence="11">140124</strain>
        <strain evidence="10">145849</strain>
        <strain evidence="9">145850</strain>
        <strain evidence="8">145852</strain>
    </source>
</reference>
<gene>
    <name evidence="10" type="ORF">ABRY91_07775</name>
    <name evidence="8" type="ORF">ABRY92_11585</name>
    <name evidence="9" type="ORF">ABRZ03_05410</name>
    <name evidence="11" type="ORF">ABRZ08_10120</name>
</gene>
<dbReference type="RefSeq" id="WP_368641338.1">
    <property type="nucleotide sequence ID" value="NZ_CP158259.1"/>
</dbReference>
<evidence type="ECO:0000256" key="6">
    <source>
        <dbReference type="ARBA" id="ARBA00022970"/>
    </source>
</evidence>
<evidence type="ECO:0000259" key="7">
    <source>
        <dbReference type="PROSITE" id="PS50893"/>
    </source>
</evidence>
<dbReference type="EMBL" id="CP158268">
    <property type="protein sequence ID" value="XDJ84578.1"/>
    <property type="molecule type" value="Genomic_DNA"/>
</dbReference>
<keyword evidence="6" id="KW-0029">Amino-acid transport</keyword>
<dbReference type="Pfam" id="PF00005">
    <property type="entry name" value="ABC_tran"/>
    <property type="match status" value="1"/>
</dbReference>
<keyword evidence="4" id="KW-0547">Nucleotide-binding</keyword>
<dbReference type="CDD" id="cd03224">
    <property type="entry name" value="ABC_TM1139_LivF_branched"/>
    <property type="match status" value="1"/>
</dbReference>
<dbReference type="GO" id="GO:0015658">
    <property type="term" value="F:branched-chain amino acid transmembrane transporter activity"/>
    <property type="evidence" value="ECO:0007669"/>
    <property type="project" value="TreeGrafter"/>
</dbReference>
<accession>A0AB39EBC8</accession>
<dbReference type="AlphaFoldDB" id="A0AB39EBC8"/>
<proteinExistence type="inferred from homology"/>
<dbReference type="SUPFAM" id="SSF52540">
    <property type="entry name" value="P-loop containing nucleoside triphosphate hydrolases"/>
    <property type="match status" value="1"/>
</dbReference>
<evidence type="ECO:0000313" key="10">
    <source>
        <dbReference type="EMBL" id="XDJ65343.1"/>
    </source>
</evidence>
<protein>
    <submittedName>
        <fullName evidence="9">ABC transporter ATP-binding protein</fullName>
    </submittedName>
</protein>
<evidence type="ECO:0000256" key="2">
    <source>
        <dbReference type="ARBA" id="ARBA00022448"/>
    </source>
</evidence>
<keyword evidence="5 9" id="KW-0067">ATP-binding</keyword>
<evidence type="ECO:0000256" key="1">
    <source>
        <dbReference type="ARBA" id="ARBA00005417"/>
    </source>
</evidence>
<feature type="domain" description="ABC transporter" evidence="7">
    <location>
        <begin position="12"/>
        <end position="244"/>
    </location>
</feature>